<feature type="transmembrane region" description="Helical" evidence="8">
    <location>
        <begin position="103"/>
        <end position="125"/>
    </location>
</feature>
<feature type="transmembrane region" description="Helical" evidence="8">
    <location>
        <begin position="532"/>
        <end position="549"/>
    </location>
</feature>
<dbReference type="Gene3D" id="1.20.1250.20">
    <property type="entry name" value="MFS general substrate transporter like domains"/>
    <property type="match status" value="2"/>
</dbReference>
<dbReference type="PANTHER" id="PTHR23519">
    <property type="entry name" value="AUTOPHAGY-RELATED PROTEIN 22"/>
    <property type="match status" value="1"/>
</dbReference>
<evidence type="ECO:0000256" key="4">
    <source>
        <dbReference type="ARBA" id="ARBA00022692"/>
    </source>
</evidence>
<sequence length="627" mass="68017">MVSSNDAPESKGSVSPTVNDTNAQATDGSSGAAPTRSVAATAAPGPDSAPEIIAESPRAASPVHSEKLAANLNVKGKAGHAVIDQRQTIPTTGKRRHTTKWEYITFCLFYFSLNGAPIGNNGGGLRQALVNMKYPDGYLTWGGEYIPINAMLLRVQGVMFAAQLVTLMILGPYADYGNWRPWIMIVGQVLLYICQFSLCGISQPDQWEAAQALFVVGSLAANVVNSFYAATFPSIVRDLPKLIESEERVKAGTESPENHSKLDEYERAKLYNLNNMTGSYVVAVVYAIAVGMIAGIGYTTNEQKITSFRAALGYFGFMTVAFTVPFFILHKHRPGQQLPSGTGWLTAGPKQVWSAAKSAKKLKQVMLYLLAYFLLNETWGTYWAVTGIIQNDVIHYSPLMLNAFSLTADLCGGTGHLLLLILQKRFRFSVKQGVMFGAVMTLIPQLWGGIGRFTTRVGFHNEWEFWLVQAWNITTAAWGGYNVTMISEVVPGPKSYMFFALFNCVGKTSGFVGPFITAAIIQADGGKNNGAYWFLLGTGLLGLLTLYFVDTDQAKIDSAAYLAREAEEMYSEEQRAAAKHNLEESSPGTTTPTTPAVVSTAEVQDSEKASTVVEHPVGTNAVGQSKS</sequence>
<evidence type="ECO:0000313" key="11">
    <source>
        <dbReference type="Proteomes" id="UP000294847"/>
    </source>
</evidence>
<keyword evidence="4 8" id="KW-0812">Transmembrane</keyword>
<evidence type="ECO:0000256" key="3">
    <source>
        <dbReference type="ARBA" id="ARBA00022448"/>
    </source>
</evidence>
<dbReference type="AlphaFoldDB" id="A0A4P7MYC8"/>
<keyword evidence="7 8" id="KW-0472">Membrane</keyword>
<feature type="compositionally biased region" description="Low complexity" evidence="9">
    <location>
        <begin position="584"/>
        <end position="603"/>
    </location>
</feature>
<keyword evidence="6 8" id="KW-0072">Autophagy</keyword>
<dbReference type="InterPro" id="IPR036259">
    <property type="entry name" value="MFS_trans_sf"/>
</dbReference>
<feature type="transmembrane region" description="Helical" evidence="8">
    <location>
        <begin position="434"/>
        <end position="453"/>
    </location>
</feature>
<evidence type="ECO:0000256" key="8">
    <source>
        <dbReference type="RuleBase" id="RU363073"/>
    </source>
</evidence>
<gene>
    <name evidence="10" type="ORF">PoMZ_10764</name>
</gene>
<dbReference type="Proteomes" id="UP000294847">
    <property type="component" value="Chromosome 1"/>
</dbReference>
<dbReference type="EMBL" id="CP034204">
    <property type="protein sequence ID" value="QBZ55048.1"/>
    <property type="molecule type" value="Genomic_DNA"/>
</dbReference>
<feature type="compositionally biased region" description="Basic and acidic residues" evidence="9">
    <location>
        <begin position="574"/>
        <end position="583"/>
    </location>
</feature>
<dbReference type="InterPro" id="IPR050495">
    <property type="entry name" value="ATG22/LtaA_families"/>
</dbReference>
<comment type="similarity">
    <text evidence="2 8">Belongs to the ATG22 family.</text>
</comment>
<protein>
    <recommendedName>
        <fullName evidence="8">Autophagy-related protein</fullName>
    </recommendedName>
</protein>
<dbReference type="PANTHER" id="PTHR23519:SF5">
    <property type="entry name" value="AUTOPHAGY-RELATED PROTEIN"/>
    <property type="match status" value="1"/>
</dbReference>
<feature type="transmembrane region" description="Helical" evidence="8">
    <location>
        <begin position="145"/>
        <end position="170"/>
    </location>
</feature>
<dbReference type="InterPro" id="IPR024671">
    <property type="entry name" value="Atg22-like"/>
</dbReference>
<evidence type="ECO:0000256" key="6">
    <source>
        <dbReference type="ARBA" id="ARBA00023006"/>
    </source>
</evidence>
<feature type="transmembrane region" description="Helical" evidence="8">
    <location>
        <begin position="465"/>
        <end position="484"/>
    </location>
</feature>
<feature type="transmembrane region" description="Helical" evidence="8">
    <location>
        <begin position="401"/>
        <end position="422"/>
    </location>
</feature>
<dbReference type="SUPFAM" id="SSF103473">
    <property type="entry name" value="MFS general substrate transporter"/>
    <property type="match status" value="1"/>
</dbReference>
<evidence type="ECO:0000256" key="2">
    <source>
        <dbReference type="ARBA" id="ARBA00006978"/>
    </source>
</evidence>
<evidence type="ECO:0000313" key="10">
    <source>
        <dbReference type="EMBL" id="QBZ55048.1"/>
    </source>
</evidence>
<reference evidence="10 11" key="1">
    <citation type="journal article" date="2019" name="Mol. Biol. Evol.">
        <title>Blast fungal genomes show frequent chromosomal changes, gene gains and losses, and effector gene turnover.</title>
        <authorList>
            <person name="Gomez Luciano L.B."/>
            <person name="Jason Tsai I."/>
            <person name="Chuma I."/>
            <person name="Tosa Y."/>
            <person name="Chen Y.H."/>
            <person name="Li J.Y."/>
            <person name="Li M.Y."/>
            <person name="Jade Lu M.Y."/>
            <person name="Nakayashiki H."/>
            <person name="Li W.H."/>
        </authorList>
    </citation>
    <scope>NUCLEOTIDE SEQUENCE [LARGE SCALE GENOMIC DNA]</scope>
    <source>
        <strain evidence="10">MZ5-1-6</strain>
    </source>
</reference>
<feature type="transmembrane region" description="Helical" evidence="8">
    <location>
        <begin position="367"/>
        <end position="389"/>
    </location>
</feature>
<evidence type="ECO:0000256" key="9">
    <source>
        <dbReference type="SAM" id="MobiDB-lite"/>
    </source>
</evidence>
<evidence type="ECO:0000256" key="1">
    <source>
        <dbReference type="ARBA" id="ARBA00004128"/>
    </source>
</evidence>
<comment type="subcellular location">
    <subcellularLocation>
        <location evidence="1 8">Vacuole membrane</location>
        <topology evidence="1 8">Multi-pass membrane protein</topology>
    </subcellularLocation>
</comment>
<name>A0A4P7MYC8_PYROR</name>
<dbReference type="Pfam" id="PF11700">
    <property type="entry name" value="ATG22"/>
    <property type="match status" value="1"/>
</dbReference>
<keyword evidence="8" id="KW-0029">Amino-acid transport</keyword>
<feature type="region of interest" description="Disordered" evidence="9">
    <location>
        <begin position="1"/>
        <end position="60"/>
    </location>
</feature>
<dbReference type="GO" id="GO:0006865">
    <property type="term" value="P:amino acid transport"/>
    <property type="evidence" value="ECO:0007669"/>
    <property type="project" value="UniProtKB-KW"/>
</dbReference>
<evidence type="ECO:0000256" key="5">
    <source>
        <dbReference type="ARBA" id="ARBA00022989"/>
    </source>
</evidence>
<feature type="transmembrane region" description="Helical" evidence="8">
    <location>
        <begin position="277"/>
        <end position="299"/>
    </location>
</feature>
<dbReference type="GO" id="GO:0006914">
    <property type="term" value="P:autophagy"/>
    <property type="evidence" value="ECO:0007669"/>
    <property type="project" value="UniProtKB-KW"/>
</dbReference>
<organism evidence="10 11">
    <name type="scientific">Pyricularia oryzae</name>
    <name type="common">Rice blast fungus</name>
    <name type="synonym">Magnaporthe oryzae</name>
    <dbReference type="NCBI Taxonomy" id="318829"/>
    <lineage>
        <taxon>Eukaryota</taxon>
        <taxon>Fungi</taxon>
        <taxon>Dikarya</taxon>
        <taxon>Ascomycota</taxon>
        <taxon>Pezizomycotina</taxon>
        <taxon>Sordariomycetes</taxon>
        <taxon>Sordariomycetidae</taxon>
        <taxon>Magnaporthales</taxon>
        <taxon>Pyriculariaceae</taxon>
        <taxon>Pyricularia</taxon>
    </lineage>
</organism>
<proteinExistence type="inferred from homology"/>
<comment type="function">
    <text evidence="8">Vacuolar effluxer which mediate the efflux of amino acids resulting from autophagic degradation. The release of autophagic amino acids allows the maintenance of protein synthesis and viability during nitrogen starvation.</text>
</comment>
<evidence type="ECO:0000256" key="7">
    <source>
        <dbReference type="ARBA" id="ARBA00023136"/>
    </source>
</evidence>
<keyword evidence="5 8" id="KW-1133">Transmembrane helix</keyword>
<accession>A0A4P7MYC8</accession>
<feature type="compositionally biased region" description="Low complexity" evidence="9">
    <location>
        <begin position="32"/>
        <end position="44"/>
    </location>
</feature>
<feature type="transmembrane region" description="Helical" evidence="8">
    <location>
        <begin position="496"/>
        <end position="520"/>
    </location>
</feature>
<keyword evidence="3 8" id="KW-0813">Transport</keyword>
<feature type="compositionally biased region" description="Polar residues" evidence="9">
    <location>
        <begin position="1"/>
        <end position="29"/>
    </location>
</feature>
<feature type="transmembrane region" description="Helical" evidence="8">
    <location>
        <begin position="311"/>
        <end position="329"/>
    </location>
</feature>
<keyword evidence="8" id="KW-0926">Vacuole</keyword>
<feature type="region of interest" description="Disordered" evidence="9">
    <location>
        <begin position="574"/>
        <end position="627"/>
    </location>
</feature>
<dbReference type="GO" id="GO:0005774">
    <property type="term" value="C:vacuolar membrane"/>
    <property type="evidence" value="ECO:0007669"/>
    <property type="project" value="UniProtKB-SubCell"/>
</dbReference>